<name>A0A9W9YYE1_9CNID</name>
<protein>
    <submittedName>
        <fullName evidence="1">Uncharacterized protein</fullName>
    </submittedName>
</protein>
<organism evidence="1 2">
    <name type="scientific">Desmophyllum pertusum</name>
    <dbReference type="NCBI Taxonomy" id="174260"/>
    <lineage>
        <taxon>Eukaryota</taxon>
        <taxon>Metazoa</taxon>
        <taxon>Cnidaria</taxon>
        <taxon>Anthozoa</taxon>
        <taxon>Hexacorallia</taxon>
        <taxon>Scleractinia</taxon>
        <taxon>Caryophylliina</taxon>
        <taxon>Caryophylliidae</taxon>
        <taxon>Desmophyllum</taxon>
    </lineage>
</organism>
<proteinExistence type="predicted"/>
<dbReference type="EMBL" id="MU826840">
    <property type="protein sequence ID" value="KAJ7371898.1"/>
    <property type="molecule type" value="Genomic_DNA"/>
</dbReference>
<dbReference type="AlphaFoldDB" id="A0A9W9YYE1"/>
<dbReference type="Proteomes" id="UP001163046">
    <property type="component" value="Unassembled WGS sequence"/>
</dbReference>
<evidence type="ECO:0000313" key="2">
    <source>
        <dbReference type="Proteomes" id="UP001163046"/>
    </source>
</evidence>
<sequence>MTRYTCALSGRIKHGSHVQGEGMEHDVLPQSTKEDDDLLVRHLEEMERQWGAGLKFTLNQRDDQRRFGLPHRSYQANLRQEDWAPGLARPHLGLDIANALRRAVDGHLLNESDLGDSDVILVNFGSHQFTTAFQSHRMTVGEWRRGDAATQASKPSCNAWLNDSIPMKSFKSTTPSTYKLQRSKILAVVDSDYKLGLKRNETILKEK</sequence>
<reference evidence="1" key="1">
    <citation type="submission" date="2023-01" db="EMBL/GenBank/DDBJ databases">
        <title>Genome assembly of the deep-sea coral Lophelia pertusa.</title>
        <authorList>
            <person name="Herrera S."/>
            <person name="Cordes E."/>
        </authorList>
    </citation>
    <scope>NUCLEOTIDE SEQUENCE</scope>
    <source>
        <strain evidence="1">USNM1676648</strain>
        <tissue evidence="1">Polyp</tissue>
    </source>
</reference>
<keyword evidence="2" id="KW-1185">Reference proteome</keyword>
<comment type="caution">
    <text evidence="1">The sequence shown here is derived from an EMBL/GenBank/DDBJ whole genome shotgun (WGS) entry which is preliminary data.</text>
</comment>
<accession>A0A9W9YYE1</accession>
<gene>
    <name evidence="1" type="ORF">OS493_021995</name>
</gene>
<evidence type="ECO:0000313" key="1">
    <source>
        <dbReference type="EMBL" id="KAJ7371898.1"/>
    </source>
</evidence>